<gene>
    <name evidence="2" type="ORF">FRZ54_02480</name>
</gene>
<feature type="chain" id="PRO_5022728150" description="Nuclear transport factor 2 family protein" evidence="1">
    <location>
        <begin position="25"/>
        <end position="171"/>
    </location>
</feature>
<keyword evidence="3" id="KW-1185">Reference proteome</keyword>
<reference evidence="2 3" key="1">
    <citation type="journal article" date="2017" name="Curr. Microbiol.">
        <title>Mucilaginibacter ginsenosidivorans sp. nov., Isolated from Soil of Ginseng Field.</title>
        <authorList>
            <person name="Kim M.M."/>
            <person name="Siddiqi M.Z."/>
            <person name="Im W.T."/>
        </authorList>
    </citation>
    <scope>NUCLEOTIDE SEQUENCE [LARGE SCALE GENOMIC DNA]</scope>
    <source>
        <strain evidence="2 3">Gsoil 3017</strain>
    </source>
</reference>
<keyword evidence="1" id="KW-0732">Signal</keyword>
<feature type="signal peptide" evidence="1">
    <location>
        <begin position="1"/>
        <end position="24"/>
    </location>
</feature>
<dbReference type="OrthoDB" id="792421at2"/>
<proteinExistence type="predicted"/>
<dbReference type="AlphaFoldDB" id="A0A5B8UR35"/>
<evidence type="ECO:0008006" key="4">
    <source>
        <dbReference type="Google" id="ProtNLM"/>
    </source>
</evidence>
<dbReference type="InterPro" id="IPR032710">
    <property type="entry name" value="NTF2-like_dom_sf"/>
</dbReference>
<dbReference type="Gene3D" id="3.10.450.50">
    <property type="match status" value="1"/>
</dbReference>
<evidence type="ECO:0000256" key="1">
    <source>
        <dbReference type="SAM" id="SignalP"/>
    </source>
</evidence>
<dbReference type="KEGG" id="mgin:FRZ54_02480"/>
<protein>
    <recommendedName>
        <fullName evidence="4">Nuclear transport factor 2 family protein</fullName>
    </recommendedName>
</protein>
<accession>A0A5B8UR35</accession>
<name>A0A5B8UR35_9SPHI</name>
<evidence type="ECO:0000313" key="3">
    <source>
        <dbReference type="Proteomes" id="UP000321479"/>
    </source>
</evidence>
<organism evidence="2 3">
    <name type="scientific">Mucilaginibacter ginsenosidivorans</name>
    <dbReference type="NCBI Taxonomy" id="398053"/>
    <lineage>
        <taxon>Bacteria</taxon>
        <taxon>Pseudomonadati</taxon>
        <taxon>Bacteroidota</taxon>
        <taxon>Sphingobacteriia</taxon>
        <taxon>Sphingobacteriales</taxon>
        <taxon>Sphingobacteriaceae</taxon>
        <taxon>Mucilaginibacter</taxon>
    </lineage>
</organism>
<dbReference type="Proteomes" id="UP000321479">
    <property type="component" value="Chromosome"/>
</dbReference>
<dbReference type="RefSeq" id="WP_147030071.1">
    <property type="nucleotide sequence ID" value="NZ_CP042436.1"/>
</dbReference>
<dbReference type="EMBL" id="CP042436">
    <property type="protein sequence ID" value="QEC61494.1"/>
    <property type="molecule type" value="Genomic_DNA"/>
</dbReference>
<dbReference type="SUPFAM" id="SSF54427">
    <property type="entry name" value="NTF2-like"/>
    <property type="match status" value="1"/>
</dbReference>
<sequence length="171" mass="18963">MKRFLTVLFSVPFAALVFSQAGYAGIKTTAAHNAVDSAATRKIVIGIINTVINASGTFDVKAISDFYTPNALVADEEPPFSWNGPTAGVQWVNTVEKTCKDLRIKKLKGRMGRISVYLQSEESVYVIVPVSYVGEIKDQSFEEDGAFTFVFRLVNDKWLIKSQVWVSRKGM</sequence>
<evidence type="ECO:0000313" key="2">
    <source>
        <dbReference type="EMBL" id="QEC61494.1"/>
    </source>
</evidence>